<proteinExistence type="predicted"/>
<accession>A0A6J7ZGL2</accession>
<dbReference type="EMBL" id="CZCZ02000005">
    <property type="protein sequence ID" value="CAC5340594.1"/>
    <property type="molecule type" value="Genomic_DNA"/>
</dbReference>
<organism evidence="1 2">
    <name type="scientific">Planktothrix rubescens CCAP 1459/22</name>
    <dbReference type="NCBI Taxonomy" id="329571"/>
    <lineage>
        <taxon>Bacteria</taxon>
        <taxon>Bacillati</taxon>
        <taxon>Cyanobacteriota</taxon>
        <taxon>Cyanophyceae</taxon>
        <taxon>Oscillatoriophycideae</taxon>
        <taxon>Oscillatoriales</taxon>
        <taxon>Microcoleaceae</taxon>
        <taxon>Planktothrix</taxon>
    </lineage>
</organism>
<protein>
    <submittedName>
        <fullName evidence="1">Uncharacterized protein</fullName>
    </submittedName>
</protein>
<dbReference type="Proteomes" id="UP000196521">
    <property type="component" value="Unassembled WGS sequence"/>
</dbReference>
<evidence type="ECO:0000313" key="1">
    <source>
        <dbReference type="EMBL" id="CAC5340594.1"/>
    </source>
</evidence>
<name>A0A6J7ZGL2_PLARU</name>
<sequence>MAKFNFAVFCLFLRLKIFNEKKHLSSSLDFRNQVGFLHLYLL</sequence>
<evidence type="ECO:0000313" key="2">
    <source>
        <dbReference type="Proteomes" id="UP000196521"/>
    </source>
</evidence>
<comment type="caution">
    <text evidence="1">The sequence shown here is derived from an EMBL/GenBank/DDBJ whole genome shotgun (WGS) entry which is preliminary data.</text>
</comment>
<dbReference type="AlphaFoldDB" id="A0A6J7ZGL2"/>
<keyword evidence="2" id="KW-1185">Reference proteome</keyword>
<reference evidence="1" key="1">
    <citation type="submission" date="2020-05" db="EMBL/GenBank/DDBJ databases">
        <authorList>
            <consortium name="Genoscope - CEA"/>
            <person name="William W."/>
        </authorList>
    </citation>
    <scope>NUCLEOTIDE SEQUENCE [LARGE SCALE GENOMIC DNA]</scope>
    <source>
        <strain evidence="1">PCC 7821</strain>
    </source>
</reference>
<gene>
    <name evidence="1" type="ORF">PLAN_100644</name>
</gene>